<dbReference type="EMBL" id="MG602507">
    <property type="protein sequence ID" value="AVG45918.1"/>
    <property type="molecule type" value="Genomic_DNA"/>
</dbReference>
<sequence length="145" mass="16695">MSDRLNNIFGEISNFFTTKENNTDNNLNKTFHISSLPEHNFEAESSNIKKLNNTTKINNIHTNKLRTSQKLDLTKYNNKIIQPDGTIKIILSQPSKQYCVKMCGKERCGHALSSPRNPYNRYCFVDSEGWILEPGIQEEACIYMC</sequence>
<dbReference type="Proteomes" id="UP000280369">
    <property type="component" value="Segment"/>
</dbReference>
<reference evidence="1" key="1">
    <citation type="journal article" date="2017" name="Front. Microbiol.">
        <title>Genome Characterization of the First Mimiviruses of Lineage C Isolated in Brazil.</title>
        <authorList>
            <person name="Assis F.L."/>
            <person name="Franco-Luiz A.P.M."/>
            <person name="Dos Santos R.N."/>
            <person name="Campos F.S."/>
            <person name="Dornas F.P."/>
            <person name="Borato P.V.M."/>
            <person name="Franco A.C."/>
            <person name="Abrahao J.S."/>
            <person name="Colson P."/>
            <person name="Scola B."/>
        </authorList>
    </citation>
    <scope>NUCLEOTIDE SEQUENCE [LARGE SCALE GENOMIC DNA]</scope>
</reference>
<organism evidence="1">
    <name type="scientific">Acanthamoeba polyphaga mimivirus</name>
    <name type="common">APMV</name>
    <dbReference type="NCBI Taxonomy" id="212035"/>
    <lineage>
        <taxon>Viruses</taxon>
        <taxon>Varidnaviria</taxon>
        <taxon>Bamfordvirae</taxon>
        <taxon>Nucleocytoviricota</taxon>
        <taxon>Megaviricetes</taxon>
        <taxon>Imitervirales</taxon>
        <taxon>Mimiviridae</taxon>
        <taxon>Megamimivirinae</taxon>
        <taxon>Mimivirus</taxon>
        <taxon>Mimivirus bradfordmassiliense</taxon>
    </lineage>
</organism>
<proteinExistence type="predicted"/>
<evidence type="ECO:0000313" key="1">
    <source>
        <dbReference type="EMBL" id="AVG47021.1"/>
    </source>
</evidence>
<protein>
    <submittedName>
        <fullName evidence="1">Uncharacterized protein</fullName>
    </submittedName>
</protein>
<dbReference type="EMBL" id="MG602508">
    <property type="protein sequence ID" value="AVG47021.1"/>
    <property type="molecule type" value="Genomic_DNA"/>
</dbReference>
<dbReference type="Proteomes" id="UP000279644">
    <property type="component" value="Segment"/>
</dbReference>
<organismHost>
    <name type="scientific">Acanthamoeba polyphaga</name>
    <name type="common">Amoeba</name>
    <dbReference type="NCBI Taxonomy" id="5757"/>
</organismHost>
<name>A0A2L2DLH6_MIMIV</name>
<accession>A0A2L2DLH6</accession>